<proteinExistence type="predicted"/>
<accession>A0A0E9VZG5</accession>
<evidence type="ECO:0000313" key="1">
    <source>
        <dbReference type="EMBL" id="JAH83482.1"/>
    </source>
</evidence>
<reference evidence="1" key="1">
    <citation type="submission" date="2014-11" db="EMBL/GenBank/DDBJ databases">
        <authorList>
            <person name="Amaro Gonzalez C."/>
        </authorList>
    </citation>
    <scope>NUCLEOTIDE SEQUENCE</scope>
</reference>
<organism evidence="1">
    <name type="scientific">Anguilla anguilla</name>
    <name type="common">European freshwater eel</name>
    <name type="synonym">Muraena anguilla</name>
    <dbReference type="NCBI Taxonomy" id="7936"/>
    <lineage>
        <taxon>Eukaryota</taxon>
        <taxon>Metazoa</taxon>
        <taxon>Chordata</taxon>
        <taxon>Craniata</taxon>
        <taxon>Vertebrata</taxon>
        <taxon>Euteleostomi</taxon>
        <taxon>Actinopterygii</taxon>
        <taxon>Neopterygii</taxon>
        <taxon>Teleostei</taxon>
        <taxon>Anguilliformes</taxon>
        <taxon>Anguillidae</taxon>
        <taxon>Anguilla</taxon>
    </lineage>
</organism>
<sequence>MWLTVAQTIWCTD</sequence>
<reference evidence="1" key="2">
    <citation type="journal article" date="2015" name="Fish Shellfish Immunol.">
        <title>Early steps in the European eel (Anguilla anguilla)-Vibrio vulnificus interaction in the gills: Role of the RtxA13 toxin.</title>
        <authorList>
            <person name="Callol A."/>
            <person name="Pajuelo D."/>
            <person name="Ebbesson L."/>
            <person name="Teles M."/>
            <person name="MacKenzie S."/>
            <person name="Amaro C."/>
        </authorList>
    </citation>
    <scope>NUCLEOTIDE SEQUENCE</scope>
</reference>
<dbReference type="EMBL" id="GBXM01025095">
    <property type="protein sequence ID" value="JAH83482.1"/>
    <property type="molecule type" value="Transcribed_RNA"/>
</dbReference>
<name>A0A0E9VZG5_ANGAN</name>
<protein>
    <submittedName>
        <fullName evidence="1">Uncharacterized protein</fullName>
    </submittedName>
</protein>